<keyword evidence="16" id="KW-1185">Reference proteome</keyword>
<feature type="domain" description="TonB-dependent receptor plug" evidence="14">
    <location>
        <begin position="117"/>
        <end position="239"/>
    </location>
</feature>
<evidence type="ECO:0000256" key="1">
    <source>
        <dbReference type="ARBA" id="ARBA00004571"/>
    </source>
</evidence>
<proteinExistence type="inferred from homology"/>
<dbReference type="Gene3D" id="2.60.40.1120">
    <property type="entry name" value="Carboxypeptidase-like, regulatory domain"/>
    <property type="match status" value="1"/>
</dbReference>
<dbReference type="InterPro" id="IPR037066">
    <property type="entry name" value="Plug_dom_sf"/>
</dbReference>
<keyword evidence="7 10" id="KW-0472">Membrane</keyword>
<dbReference type="Proteomes" id="UP000027821">
    <property type="component" value="Unassembled WGS sequence"/>
</dbReference>
<keyword evidence="6 11" id="KW-0798">TonB box</keyword>
<name>A0A074KZN1_9BACT</name>
<evidence type="ECO:0000256" key="2">
    <source>
        <dbReference type="ARBA" id="ARBA00022448"/>
    </source>
</evidence>
<gene>
    <name evidence="15" type="ORF">EL17_12125</name>
</gene>
<keyword evidence="2 10" id="KW-0813">Transport</keyword>
<dbReference type="SUPFAM" id="SSF56935">
    <property type="entry name" value="Porins"/>
    <property type="match status" value="1"/>
</dbReference>
<keyword evidence="3 10" id="KW-1134">Transmembrane beta strand</keyword>
<protein>
    <submittedName>
        <fullName evidence="15">Membrane protein</fullName>
    </submittedName>
</protein>
<evidence type="ECO:0000313" key="15">
    <source>
        <dbReference type="EMBL" id="KEO73640.1"/>
    </source>
</evidence>
<dbReference type="Pfam" id="PF07715">
    <property type="entry name" value="Plug"/>
    <property type="match status" value="1"/>
</dbReference>
<feature type="signal peptide" evidence="12">
    <location>
        <begin position="1"/>
        <end position="20"/>
    </location>
</feature>
<comment type="caution">
    <text evidence="15">The sequence shown here is derived from an EMBL/GenBank/DDBJ whole genome shotgun (WGS) entry which is preliminary data.</text>
</comment>
<dbReference type="InterPro" id="IPR000531">
    <property type="entry name" value="Beta-barrel_TonB"/>
</dbReference>
<dbReference type="STRING" id="1048983.EL17_12125"/>
<evidence type="ECO:0000313" key="16">
    <source>
        <dbReference type="Proteomes" id="UP000027821"/>
    </source>
</evidence>
<evidence type="ECO:0000256" key="3">
    <source>
        <dbReference type="ARBA" id="ARBA00022452"/>
    </source>
</evidence>
<dbReference type="AlphaFoldDB" id="A0A074KZN1"/>
<sequence length="1037" mass="112352">MKKILLCFVMTLFTVLSVVAQSRTVTGRVTSEDEPEGVPGANILVRGTSLGTVTDMDGRFSLDVPEGRDVLVVSFLGYTTQEVNIGTRTQLDIVIRADVRALGEVVVTAQGIERDERSLGYSVQSVRGDAISQRSEPNVLNSLQGKVAGVTIGAASGAPGASTNINIRGITSFTGNNQPLIVVDGIIFSNDTDNTQNTLFGSQPANRLADIAPENIESINILKGPAASVLYGSRASAGAIIITTKTGRGLEDRTEITVTSSFNLQNPIRLAELQDQYGQGTQSNYVPTVSPSWGPRFGTPGFETVENLQGEIVPYRAYPNHFDQFFQQGRIYQNGVSIASGNIDDNFIVSMNTTNQEGIIPNSRFDRYNVQVGGNKLLNNGVKVGGTVTYVKSFQRNSTSGNAGSPLGQITRIPRSFDLIGRPFQDELGQSIYYTDAQNHPLWSTENEIFESNVDRVFGNINVGYDFTDWLNVSYRITADTYTDRRNQTLRIGSARAPQGELADEALFRSELNGDLLINMHKAGIFFEGLNANLLLGQNLNQRDFQRIGVVGEGLTIPGFDNVSNASVFTNSLELTTRRRLVGHYAQLSLDYREYLFLELSGRVDQSSTLPQQNNAYFYPSAALSFVATDALDIETETLSYIKLRASAARVGRDADPYLLQTLFVSGSYGNNVANINFPLSVGGASIPGFGVSTRIGSMDLTPEFVTSYEVGLNLGFFENRFGLDIAYFNTVSTNQIFNVAISPSTGFDTRTTNIGEMRNRGIEAMLSATIINTPRFRWDANFNFTRIRNEVTAIAPGVTNSNIPGDSFSGIAPSIAVGHPYGVIISTAFPRNAAGELLINPLTGTFAPGVPGQVVANVQPNWLGGLTNNFTFGNFMLSTLIDARIGGELYSFGQVDLRTGGHIDYTGIDRDQPRILPGVIEVEEGVYRPNNIQIPAETYFGAGGLGGLASEGAVFDATAIRLREIALNFTLPSRFLNNTPFGEASIGVSGRNLLFWAPGFPTDPELNTQGAGNIQGMDLNGPPQVRNYGVNLRFTL</sequence>
<keyword evidence="4 10" id="KW-0812">Transmembrane</keyword>
<dbReference type="PANTHER" id="PTHR30069:SF29">
    <property type="entry name" value="HEMOGLOBIN AND HEMOGLOBIN-HAPTOGLOBIN-BINDING PROTEIN 1-RELATED"/>
    <property type="match status" value="1"/>
</dbReference>
<dbReference type="InterPro" id="IPR008969">
    <property type="entry name" value="CarboxyPept-like_regulatory"/>
</dbReference>
<dbReference type="GO" id="GO:0009279">
    <property type="term" value="C:cell outer membrane"/>
    <property type="evidence" value="ECO:0007669"/>
    <property type="project" value="UniProtKB-SubCell"/>
</dbReference>
<comment type="similarity">
    <text evidence="10 11">Belongs to the TonB-dependent receptor family.</text>
</comment>
<dbReference type="PANTHER" id="PTHR30069">
    <property type="entry name" value="TONB-DEPENDENT OUTER MEMBRANE RECEPTOR"/>
    <property type="match status" value="1"/>
</dbReference>
<dbReference type="NCBIfam" id="TIGR04056">
    <property type="entry name" value="OMP_RagA_SusC"/>
    <property type="match status" value="1"/>
</dbReference>
<keyword evidence="5 12" id="KW-0732">Signal</keyword>
<organism evidence="15 16">
    <name type="scientific">Anditalea andensis</name>
    <dbReference type="NCBI Taxonomy" id="1048983"/>
    <lineage>
        <taxon>Bacteria</taxon>
        <taxon>Pseudomonadati</taxon>
        <taxon>Bacteroidota</taxon>
        <taxon>Cytophagia</taxon>
        <taxon>Cytophagales</taxon>
        <taxon>Cytophagaceae</taxon>
        <taxon>Anditalea</taxon>
    </lineage>
</organism>
<evidence type="ECO:0000256" key="7">
    <source>
        <dbReference type="ARBA" id="ARBA00023136"/>
    </source>
</evidence>
<dbReference type="GO" id="GO:0044718">
    <property type="term" value="P:siderophore transmembrane transport"/>
    <property type="evidence" value="ECO:0007669"/>
    <property type="project" value="TreeGrafter"/>
</dbReference>
<dbReference type="Pfam" id="PF13715">
    <property type="entry name" value="CarbopepD_reg_2"/>
    <property type="match status" value="1"/>
</dbReference>
<dbReference type="InterPro" id="IPR012910">
    <property type="entry name" value="Plug_dom"/>
</dbReference>
<dbReference type="eggNOG" id="COG4771">
    <property type="taxonomic scope" value="Bacteria"/>
</dbReference>
<dbReference type="InterPro" id="IPR039426">
    <property type="entry name" value="TonB-dep_rcpt-like"/>
</dbReference>
<dbReference type="GO" id="GO:0015344">
    <property type="term" value="F:siderophore uptake transmembrane transporter activity"/>
    <property type="evidence" value="ECO:0007669"/>
    <property type="project" value="TreeGrafter"/>
</dbReference>
<evidence type="ECO:0000256" key="11">
    <source>
        <dbReference type="RuleBase" id="RU003357"/>
    </source>
</evidence>
<dbReference type="PROSITE" id="PS52016">
    <property type="entry name" value="TONB_DEPENDENT_REC_3"/>
    <property type="match status" value="1"/>
</dbReference>
<evidence type="ECO:0000256" key="9">
    <source>
        <dbReference type="ARBA" id="ARBA00023237"/>
    </source>
</evidence>
<dbReference type="SUPFAM" id="SSF49464">
    <property type="entry name" value="Carboxypeptidase regulatory domain-like"/>
    <property type="match status" value="1"/>
</dbReference>
<evidence type="ECO:0000256" key="10">
    <source>
        <dbReference type="PROSITE-ProRule" id="PRU01360"/>
    </source>
</evidence>
<evidence type="ECO:0000256" key="6">
    <source>
        <dbReference type="ARBA" id="ARBA00023077"/>
    </source>
</evidence>
<keyword evidence="8" id="KW-0675">Receptor</keyword>
<dbReference type="OrthoDB" id="9768177at2"/>
<evidence type="ECO:0000256" key="12">
    <source>
        <dbReference type="SAM" id="SignalP"/>
    </source>
</evidence>
<evidence type="ECO:0000256" key="4">
    <source>
        <dbReference type="ARBA" id="ARBA00022692"/>
    </source>
</evidence>
<dbReference type="Pfam" id="PF00593">
    <property type="entry name" value="TonB_dep_Rec_b-barrel"/>
    <property type="match status" value="1"/>
</dbReference>
<dbReference type="Gene3D" id="2.40.170.20">
    <property type="entry name" value="TonB-dependent receptor, beta-barrel domain"/>
    <property type="match status" value="1"/>
</dbReference>
<dbReference type="InterPro" id="IPR023996">
    <property type="entry name" value="TonB-dep_OMP_SusC/RagA"/>
</dbReference>
<reference evidence="15 16" key="1">
    <citation type="submission" date="2014-04" db="EMBL/GenBank/DDBJ databases">
        <title>Characterization and application of a salt tolerant electro-active bacterium.</title>
        <authorList>
            <person name="Yang L."/>
            <person name="Wei S."/>
            <person name="Tay Q.X.M."/>
        </authorList>
    </citation>
    <scope>NUCLEOTIDE SEQUENCE [LARGE SCALE GENOMIC DNA]</scope>
    <source>
        <strain evidence="15 16">LY1</strain>
    </source>
</reference>
<dbReference type="RefSeq" id="WP_035074568.1">
    <property type="nucleotide sequence ID" value="NZ_JMIH01000021.1"/>
</dbReference>
<evidence type="ECO:0000259" key="13">
    <source>
        <dbReference type="Pfam" id="PF00593"/>
    </source>
</evidence>
<accession>A0A074KZN1</accession>
<feature type="chain" id="PRO_5001695673" evidence="12">
    <location>
        <begin position="21"/>
        <end position="1037"/>
    </location>
</feature>
<dbReference type="EMBL" id="JMIH01000021">
    <property type="protein sequence ID" value="KEO73640.1"/>
    <property type="molecule type" value="Genomic_DNA"/>
</dbReference>
<feature type="domain" description="TonB-dependent receptor-like beta-barrel" evidence="13">
    <location>
        <begin position="438"/>
        <end position="818"/>
    </location>
</feature>
<evidence type="ECO:0000256" key="5">
    <source>
        <dbReference type="ARBA" id="ARBA00022729"/>
    </source>
</evidence>
<keyword evidence="9 10" id="KW-0998">Cell outer membrane</keyword>
<evidence type="ECO:0000259" key="14">
    <source>
        <dbReference type="Pfam" id="PF07715"/>
    </source>
</evidence>
<comment type="subcellular location">
    <subcellularLocation>
        <location evidence="1 10">Cell outer membrane</location>
        <topology evidence="1 10">Multi-pass membrane protein</topology>
    </subcellularLocation>
</comment>
<dbReference type="Gene3D" id="2.170.130.10">
    <property type="entry name" value="TonB-dependent receptor, plug domain"/>
    <property type="match status" value="1"/>
</dbReference>
<dbReference type="InterPro" id="IPR036942">
    <property type="entry name" value="Beta-barrel_TonB_sf"/>
</dbReference>
<evidence type="ECO:0000256" key="8">
    <source>
        <dbReference type="ARBA" id="ARBA00023170"/>
    </source>
</evidence>